<gene>
    <name evidence="9" type="ORF">QE152_g6208</name>
</gene>
<dbReference type="Pfam" id="PF21310">
    <property type="entry name" value="OCRL-like_ASH"/>
    <property type="match status" value="2"/>
</dbReference>
<comment type="caution">
    <text evidence="9">The sequence shown here is derived from an EMBL/GenBank/DDBJ whole genome shotgun (WGS) entry which is preliminary data.</text>
</comment>
<keyword evidence="4" id="KW-0967">Endosome</keyword>
<dbReference type="InterPro" id="IPR013783">
    <property type="entry name" value="Ig-like_fold"/>
</dbReference>
<evidence type="ECO:0000256" key="1">
    <source>
        <dbReference type="ARBA" id="ARBA00004146"/>
    </source>
</evidence>
<keyword evidence="7" id="KW-0968">Cytoplasmic vesicle</keyword>
<dbReference type="InterPro" id="IPR037793">
    <property type="entry name" value="OCRL1/INPP5B_INPP5c"/>
</dbReference>
<name>A0AAW1MGD6_POPJA</name>
<dbReference type="GO" id="GO:0046856">
    <property type="term" value="P:phosphatidylinositol dephosphorylation"/>
    <property type="evidence" value="ECO:0007669"/>
    <property type="project" value="InterPro"/>
</dbReference>
<dbReference type="PANTHER" id="PTHR11200">
    <property type="entry name" value="INOSITOL 5-PHOSPHATASE"/>
    <property type="match status" value="1"/>
</dbReference>
<feature type="domain" description="Rho-GAP" evidence="8">
    <location>
        <begin position="671"/>
        <end position="822"/>
    </location>
</feature>
<proteinExistence type="inferred from homology"/>
<dbReference type="Gene3D" id="3.60.10.10">
    <property type="entry name" value="Endonuclease/exonuclease/phosphatase"/>
    <property type="match status" value="1"/>
</dbReference>
<evidence type="ECO:0000259" key="8">
    <source>
        <dbReference type="PROSITE" id="PS50238"/>
    </source>
</evidence>
<keyword evidence="10" id="KW-1185">Reference proteome</keyword>
<dbReference type="InterPro" id="IPR008936">
    <property type="entry name" value="Rho_GTPase_activation_prot"/>
</dbReference>
<dbReference type="Pfam" id="PF16776">
    <property type="entry name" value="INPP5B_PH"/>
    <property type="match status" value="1"/>
</dbReference>
<dbReference type="SUPFAM" id="SSF48350">
    <property type="entry name" value="GTPase activation domain, GAP"/>
    <property type="match status" value="1"/>
</dbReference>
<dbReference type="Gene3D" id="1.10.555.10">
    <property type="entry name" value="Rho GTPase activation protein"/>
    <property type="match status" value="1"/>
</dbReference>
<dbReference type="PANTHER" id="PTHR11200:SF300">
    <property type="entry name" value="TYPE II INOSITOL 1,4,5-TRISPHOSPHATE 5-PHOSPHATASE"/>
    <property type="match status" value="1"/>
</dbReference>
<dbReference type="Pfam" id="PF22669">
    <property type="entry name" value="Exo_endo_phos2"/>
    <property type="match status" value="1"/>
</dbReference>
<dbReference type="GO" id="GO:0007165">
    <property type="term" value="P:signal transduction"/>
    <property type="evidence" value="ECO:0007669"/>
    <property type="project" value="InterPro"/>
</dbReference>
<evidence type="ECO:0000256" key="4">
    <source>
        <dbReference type="ARBA" id="ARBA00022753"/>
    </source>
</evidence>
<dbReference type="Gene3D" id="2.60.40.10">
    <property type="entry name" value="Immunoglobulins"/>
    <property type="match status" value="2"/>
</dbReference>
<sequence length="822" mass="94979">MSNINQEVINVILEKLSSVEIKIKNVLLDVQVSLEIASGYRIFAIVECHSSSALFIFETEQRIPTKFSDLTINRIIPIDEHFDCDTNSIPSYTHYKFTINYKTLNLPFILENGTDSKIFEEALTIALSLRSQDSDFHWLEKFSLDSDNFSEFGDDASGLPVCRQKIPRTRGSSSRESMFRFEMESRKAQYTKLRDCSIFVGTWNVNGQPPPPSLSTWLSCDAEPPILYAVGFQELDLSKEAFLFSDSPREAEWERAVVSSTHPGAKYRMLALIRLVGIQLIVLIHIDHYGYVRDVAWDTCGTGILGKMGNKGGVAIRIRLYDTTLCFVNSHLAAHQDEVQRRNQDYRDISDRINFRKPPQTIKEHDQVYWLGDLNYRINKLTHEEVKRLLHFNDVKNILKYDQLGLEQSSGRVFEGYTENEITFQPTYKYDLNTDKFDSSEKARAPAWCDRILYRGKGIHQVTYRSHMDLRISDHKPVSALFRSDIAVIDETKQKKVQEEVFKLMDKLENEILPQVTVDQTEVLFGMVKFKEPVTREIIVANTGQVPVEFNFVNKINEDSYCKDWLRISPYCGSIFNFVNKINEDSYCKDWLRISPYCGSIEPGEKCDIRFEVNLEQHLNKFEDILVLHLENGKDIFISVSGDCQRSCFTTSISVLCRCSLPILLMSPEQLRLAEAQQSLVLYSVPRELWLMVDFLYRNGLKTKDLFESTALHDDIMKIRDWLDYGSLNPILDNVSAVAECLLLFLQHTKDPIVPYYQMEKCALCTNFNMCQMIVAQLPDLHRNVFLYVIMFLKELLKHSAENGTDVKICTILSIYLFRISW</sequence>
<dbReference type="InterPro" id="IPR046985">
    <property type="entry name" value="IP5"/>
</dbReference>
<keyword evidence="5" id="KW-0378">Hydrolase</keyword>
<dbReference type="FunFam" id="3.60.10.10:FF:000004">
    <property type="entry name" value="Type II inositol 1,4,5-trisphosphate 5-phosphatase"/>
    <property type="match status" value="1"/>
</dbReference>
<dbReference type="Proteomes" id="UP001458880">
    <property type="component" value="Unassembled WGS sequence"/>
</dbReference>
<dbReference type="GO" id="GO:0052745">
    <property type="term" value="F:inositol phosphate phosphatase activity"/>
    <property type="evidence" value="ECO:0007669"/>
    <property type="project" value="InterPro"/>
</dbReference>
<evidence type="ECO:0000256" key="5">
    <source>
        <dbReference type="ARBA" id="ARBA00022801"/>
    </source>
</evidence>
<dbReference type="InterPro" id="IPR000300">
    <property type="entry name" value="IPPc"/>
</dbReference>
<comment type="subcellular location">
    <subcellularLocation>
        <location evidence="2">Cytoplasmic vesicle</location>
        <location evidence="2">Phagosome membrane</location>
    </subcellularLocation>
    <subcellularLocation>
        <location evidence="1">Early endosome membrane</location>
    </subcellularLocation>
</comment>
<evidence type="ECO:0000256" key="2">
    <source>
        <dbReference type="ARBA" id="ARBA00004580"/>
    </source>
</evidence>
<protein>
    <submittedName>
        <fullName evidence="9">Endonuclease-reverse transcriptase</fullName>
    </submittedName>
</protein>
<organism evidence="9 10">
    <name type="scientific">Popillia japonica</name>
    <name type="common">Japanese beetle</name>
    <dbReference type="NCBI Taxonomy" id="7064"/>
    <lineage>
        <taxon>Eukaryota</taxon>
        <taxon>Metazoa</taxon>
        <taxon>Ecdysozoa</taxon>
        <taxon>Arthropoda</taxon>
        <taxon>Hexapoda</taxon>
        <taxon>Insecta</taxon>
        <taxon>Pterygota</taxon>
        <taxon>Neoptera</taxon>
        <taxon>Endopterygota</taxon>
        <taxon>Coleoptera</taxon>
        <taxon>Polyphaga</taxon>
        <taxon>Scarabaeiformia</taxon>
        <taxon>Scarabaeidae</taxon>
        <taxon>Rutelinae</taxon>
        <taxon>Popillia</taxon>
    </lineage>
</organism>
<dbReference type="SMART" id="SM00128">
    <property type="entry name" value="IPPc"/>
    <property type="match status" value="1"/>
</dbReference>
<dbReference type="InterPro" id="IPR031896">
    <property type="entry name" value="INPP5B_PH_dom"/>
</dbReference>
<dbReference type="GO" id="GO:0004519">
    <property type="term" value="F:endonuclease activity"/>
    <property type="evidence" value="ECO:0007669"/>
    <property type="project" value="UniProtKB-KW"/>
</dbReference>
<accession>A0AAW1MGD6</accession>
<reference evidence="9 10" key="1">
    <citation type="journal article" date="2024" name="BMC Genomics">
        <title>De novo assembly and annotation of Popillia japonica's genome with initial clues to its potential as an invasive pest.</title>
        <authorList>
            <person name="Cucini C."/>
            <person name="Boschi S."/>
            <person name="Funari R."/>
            <person name="Cardaioli E."/>
            <person name="Iannotti N."/>
            <person name="Marturano G."/>
            <person name="Paoli F."/>
            <person name="Bruttini M."/>
            <person name="Carapelli A."/>
            <person name="Frati F."/>
            <person name="Nardi F."/>
        </authorList>
    </citation>
    <scope>NUCLEOTIDE SEQUENCE [LARGE SCALE GENOMIC DNA]</scope>
    <source>
        <strain evidence="9">DMR45628</strain>
    </source>
</reference>
<dbReference type="InterPro" id="IPR000198">
    <property type="entry name" value="RhoGAP_dom"/>
</dbReference>
<dbReference type="InterPro" id="IPR036691">
    <property type="entry name" value="Endo/exonu/phosph_ase_sf"/>
</dbReference>
<dbReference type="GO" id="GO:0030670">
    <property type="term" value="C:phagocytic vesicle membrane"/>
    <property type="evidence" value="ECO:0007669"/>
    <property type="project" value="UniProtKB-SubCell"/>
</dbReference>
<dbReference type="Gene3D" id="2.30.29.110">
    <property type="match status" value="1"/>
</dbReference>
<dbReference type="SMART" id="SM00324">
    <property type="entry name" value="RhoGAP"/>
    <property type="match status" value="1"/>
</dbReference>
<keyword evidence="9" id="KW-0540">Nuclease</keyword>
<dbReference type="GO" id="GO:0031901">
    <property type="term" value="C:early endosome membrane"/>
    <property type="evidence" value="ECO:0007669"/>
    <property type="project" value="UniProtKB-SubCell"/>
</dbReference>
<dbReference type="Pfam" id="PF00620">
    <property type="entry name" value="RhoGAP"/>
    <property type="match status" value="1"/>
</dbReference>
<evidence type="ECO:0000256" key="7">
    <source>
        <dbReference type="ARBA" id="ARBA00023329"/>
    </source>
</evidence>
<dbReference type="PROSITE" id="PS50238">
    <property type="entry name" value="RHOGAP"/>
    <property type="match status" value="1"/>
</dbReference>
<evidence type="ECO:0000313" key="10">
    <source>
        <dbReference type="Proteomes" id="UP001458880"/>
    </source>
</evidence>
<keyword evidence="6" id="KW-0443">Lipid metabolism</keyword>
<dbReference type="SUPFAM" id="SSF56219">
    <property type="entry name" value="DNase I-like"/>
    <property type="match status" value="1"/>
</dbReference>
<keyword evidence="9" id="KW-0255">Endonuclease</keyword>
<evidence type="ECO:0000256" key="6">
    <source>
        <dbReference type="ARBA" id="ARBA00023098"/>
    </source>
</evidence>
<dbReference type="AlphaFoldDB" id="A0AAW1MGD6"/>
<dbReference type="GO" id="GO:0004439">
    <property type="term" value="F:phosphatidylinositol-4,5-bisphosphate 5-phosphatase activity"/>
    <property type="evidence" value="ECO:0007669"/>
    <property type="project" value="TreeGrafter"/>
</dbReference>
<dbReference type="CDD" id="cd09093">
    <property type="entry name" value="INPP5c_INPP5B"/>
    <property type="match status" value="1"/>
</dbReference>
<dbReference type="EMBL" id="JASPKY010000040">
    <property type="protein sequence ID" value="KAK9746422.1"/>
    <property type="molecule type" value="Genomic_DNA"/>
</dbReference>
<dbReference type="InterPro" id="IPR048869">
    <property type="entry name" value="OCRL-1_2_ASH"/>
</dbReference>
<comment type="similarity">
    <text evidence="3">Belongs to the inositol 1,4,5-trisphosphate 5-phosphatase type II family.</text>
</comment>
<evidence type="ECO:0000256" key="3">
    <source>
        <dbReference type="ARBA" id="ARBA00005910"/>
    </source>
</evidence>
<evidence type="ECO:0000313" key="9">
    <source>
        <dbReference type="EMBL" id="KAK9746422.1"/>
    </source>
</evidence>